<evidence type="ECO:0000313" key="1">
    <source>
        <dbReference type="EMBL" id="TRV61728.1"/>
    </source>
</evidence>
<reference evidence="1 2" key="1">
    <citation type="submission" date="2019-01" db="EMBL/GenBank/DDBJ databases">
        <title>Coherence of Microcystis species and biogeography revealed through population genomics.</title>
        <authorList>
            <person name="Perez-Carrascal O.M."/>
            <person name="Terrat Y."/>
            <person name="Giani A."/>
            <person name="Fortin N."/>
            <person name="Tromas N."/>
            <person name="Shapiro B.J."/>
        </authorList>
    </citation>
    <scope>NUCLEOTIDE SEQUENCE [LARGE SCALE GENOMIC DNA]</scope>
    <source>
        <strain evidence="1">Mp_MB_F_20051200_S9</strain>
    </source>
</reference>
<dbReference type="EMBL" id="SFAC01000139">
    <property type="protein sequence ID" value="TRV61728.1"/>
    <property type="molecule type" value="Genomic_DNA"/>
</dbReference>
<evidence type="ECO:0000313" key="2">
    <source>
        <dbReference type="Proteomes" id="UP000317165"/>
    </source>
</evidence>
<dbReference type="AlphaFoldDB" id="A0A552PXQ6"/>
<protein>
    <submittedName>
        <fullName evidence="1">Uncharacterized protein</fullName>
    </submittedName>
</protein>
<name>A0A552PXQ6_9CHRO</name>
<comment type="caution">
    <text evidence="1">The sequence shown here is derived from an EMBL/GenBank/DDBJ whole genome shotgun (WGS) entry which is preliminary data.</text>
</comment>
<organism evidence="1 2">
    <name type="scientific">Microcystis panniformis Mp_MB_F_20051200_S9</name>
    <dbReference type="NCBI Taxonomy" id="2486223"/>
    <lineage>
        <taxon>Bacteria</taxon>
        <taxon>Bacillati</taxon>
        <taxon>Cyanobacteriota</taxon>
        <taxon>Cyanophyceae</taxon>
        <taxon>Oscillatoriophycideae</taxon>
        <taxon>Chroococcales</taxon>
        <taxon>Microcystaceae</taxon>
        <taxon>Microcystis</taxon>
    </lineage>
</organism>
<sequence>MFLAIYLKISGTFQLSVISYQLSGVSYQESVIRSQESGVRSQEIAFIYSPISPAKKRALSDQNMKNELRHNESLTVKAFSSLL</sequence>
<dbReference type="Proteomes" id="UP000317165">
    <property type="component" value="Unassembled WGS sequence"/>
</dbReference>
<proteinExistence type="predicted"/>
<gene>
    <name evidence="1" type="ORF">EWV53_12020</name>
</gene>
<accession>A0A552PXQ6</accession>